<comment type="caution">
    <text evidence="2">The sequence shown here is derived from an EMBL/GenBank/DDBJ whole genome shotgun (WGS) entry which is preliminary data.</text>
</comment>
<feature type="signal peptide" evidence="1">
    <location>
        <begin position="1"/>
        <end position="22"/>
    </location>
</feature>
<dbReference type="RefSeq" id="WP_258342110.1">
    <property type="nucleotide sequence ID" value="NZ_BAAAYK010000038.1"/>
</dbReference>
<sequence length="247" mass="27271">MPLPRTRAVAALTAALITASCAGGEQVPGRQYPWHTGIVATTFWVGEVLDPDASDGSQVISTYDAAWQEHYGGCDGVLVDGRCETEPRTAHNGYFPTRMAPRENPFYLDLPFDDLNDPIAFAQRADVVPWSRDPGYAGRERDRAFSYLKNRWVQLTRGDAVCYGQVQDAGPAEYHDARYVFGPDDARPVNTRFNGAGLDVSPALNGCLGFTRLNGAQDRVNWRFVEESDVPGGPWRRIVTTSPPTLY</sequence>
<dbReference type="EMBL" id="BAAAYK010000038">
    <property type="protein sequence ID" value="GAA3361463.1"/>
    <property type="molecule type" value="Genomic_DNA"/>
</dbReference>
<protein>
    <recommendedName>
        <fullName evidence="4">Lipoprotein</fullName>
    </recommendedName>
</protein>
<dbReference type="PROSITE" id="PS51257">
    <property type="entry name" value="PROKAR_LIPOPROTEIN"/>
    <property type="match status" value="1"/>
</dbReference>
<proteinExistence type="predicted"/>
<evidence type="ECO:0000256" key="1">
    <source>
        <dbReference type="SAM" id="SignalP"/>
    </source>
</evidence>
<reference evidence="3" key="1">
    <citation type="journal article" date="2019" name="Int. J. Syst. Evol. Microbiol.">
        <title>The Global Catalogue of Microorganisms (GCM) 10K type strain sequencing project: providing services to taxonomists for standard genome sequencing and annotation.</title>
        <authorList>
            <consortium name="The Broad Institute Genomics Platform"/>
            <consortium name="The Broad Institute Genome Sequencing Center for Infectious Disease"/>
            <person name="Wu L."/>
            <person name="Ma J."/>
        </authorList>
    </citation>
    <scope>NUCLEOTIDE SEQUENCE [LARGE SCALE GENOMIC DNA]</scope>
    <source>
        <strain evidence="3">JCM 9687</strain>
    </source>
</reference>
<keyword evidence="3" id="KW-1185">Reference proteome</keyword>
<dbReference type="Proteomes" id="UP001500483">
    <property type="component" value="Unassembled WGS sequence"/>
</dbReference>
<gene>
    <name evidence="2" type="ORF">GCM10020366_45490</name>
</gene>
<accession>A0ABP6RV06</accession>
<evidence type="ECO:0000313" key="2">
    <source>
        <dbReference type="EMBL" id="GAA3361463.1"/>
    </source>
</evidence>
<name>A0ABP6RV06_9PSEU</name>
<evidence type="ECO:0008006" key="4">
    <source>
        <dbReference type="Google" id="ProtNLM"/>
    </source>
</evidence>
<keyword evidence="1" id="KW-0732">Signal</keyword>
<organism evidence="2 3">
    <name type="scientific">Saccharopolyspora gregorii</name>
    <dbReference type="NCBI Taxonomy" id="33914"/>
    <lineage>
        <taxon>Bacteria</taxon>
        <taxon>Bacillati</taxon>
        <taxon>Actinomycetota</taxon>
        <taxon>Actinomycetes</taxon>
        <taxon>Pseudonocardiales</taxon>
        <taxon>Pseudonocardiaceae</taxon>
        <taxon>Saccharopolyspora</taxon>
    </lineage>
</organism>
<evidence type="ECO:0000313" key="3">
    <source>
        <dbReference type="Proteomes" id="UP001500483"/>
    </source>
</evidence>
<feature type="chain" id="PRO_5045942261" description="Lipoprotein" evidence="1">
    <location>
        <begin position="23"/>
        <end position="247"/>
    </location>
</feature>